<comment type="caution">
    <text evidence="1">The sequence shown here is derived from an EMBL/GenBank/DDBJ whole genome shotgun (WGS) entry which is preliminary data.</text>
</comment>
<protein>
    <submittedName>
        <fullName evidence="1">Uncharacterized protein</fullName>
    </submittedName>
</protein>
<evidence type="ECO:0000313" key="2">
    <source>
        <dbReference type="Proteomes" id="UP000230842"/>
    </source>
</evidence>
<dbReference type="AlphaFoldDB" id="A0A0B2BI79"/>
<sequence>MTWSERLADLESDLLQQAEGADLADRDRLIDELAQERSAEVSWVDRCLGTTVQVRVNGAGVVRGELALATAQWILVHHDALTDWVVSLDQVASVRSDERSPALARGEVQRRLSWRYAWAALHRDADEVHVILIDGSTLYGAPTRVGKDYVEIAGEIVPFASVVALRCPR</sequence>
<evidence type="ECO:0000313" key="1">
    <source>
        <dbReference type="EMBL" id="PJJ58549.1"/>
    </source>
</evidence>
<gene>
    <name evidence="1" type="ORF">CLV56_2800</name>
</gene>
<proteinExistence type="predicted"/>
<accession>A0A0B2BI79</accession>
<reference evidence="1 2" key="1">
    <citation type="submission" date="2017-11" db="EMBL/GenBank/DDBJ databases">
        <title>Genomic Encyclopedia of Archaeal and Bacterial Type Strains, Phase II (KMG-II): From Individual Species to Whole Genera.</title>
        <authorList>
            <person name="Goeker M."/>
        </authorList>
    </citation>
    <scope>NUCLEOTIDE SEQUENCE [LARGE SCALE GENOMIC DNA]</scope>
    <source>
        <strain evidence="1 2">DSM 27763</strain>
    </source>
</reference>
<organism evidence="1 2">
    <name type="scientific">Mumia flava</name>
    <dbReference type="NCBI Taxonomy" id="1348852"/>
    <lineage>
        <taxon>Bacteria</taxon>
        <taxon>Bacillati</taxon>
        <taxon>Actinomycetota</taxon>
        <taxon>Actinomycetes</taxon>
        <taxon>Propionibacteriales</taxon>
        <taxon>Nocardioidaceae</taxon>
        <taxon>Mumia</taxon>
    </lineage>
</organism>
<dbReference type="RefSeq" id="WP_039347046.1">
    <property type="nucleotide sequence ID" value="NZ_PGEZ01000001.1"/>
</dbReference>
<dbReference type="EMBL" id="PGEZ01000001">
    <property type="protein sequence ID" value="PJJ58549.1"/>
    <property type="molecule type" value="Genomic_DNA"/>
</dbReference>
<name>A0A0B2BI79_9ACTN</name>
<keyword evidence="2" id="KW-1185">Reference proteome</keyword>
<dbReference type="OrthoDB" id="3827359at2"/>
<dbReference type="Proteomes" id="UP000230842">
    <property type="component" value="Unassembled WGS sequence"/>
</dbReference>